<reference evidence="7" key="1">
    <citation type="submission" date="2018-02" db="EMBL/GenBank/DDBJ databases">
        <authorList>
            <person name="Vasarhelyi B.M."/>
            <person name="Deshmukh S."/>
            <person name="Balint B."/>
            <person name="Kukolya J."/>
        </authorList>
    </citation>
    <scope>NUCLEOTIDE SEQUENCE</scope>
    <source>
        <strain evidence="7">KB22</strain>
    </source>
</reference>
<evidence type="ECO:0000259" key="6">
    <source>
        <dbReference type="PROSITE" id="PS50122"/>
    </source>
</evidence>
<feature type="domain" description="CheB-type methylesterase" evidence="6">
    <location>
        <begin position="2"/>
        <end position="167"/>
    </location>
</feature>
<evidence type="ECO:0000313" key="7">
    <source>
        <dbReference type="EMBL" id="MBE8713284.1"/>
    </source>
</evidence>
<dbReference type="InterPro" id="IPR035909">
    <property type="entry name" value="CheB_C"/>
</dbReference>
<dbReference type="EC" id="3.1.1.61" evidence="2"/>
<gene>
    <name evidence="7" type="ORF">C4F49_06300</name>
</gene>
<keyword evidence="5" id="KW-0812">Transmembrane</keyword>
<evidence type="ECO:0000256" key="1">
    <source>
        <dbReference type="ARBA" id="ARBA00022801"/>
    </source>
</evidence>
<evidence type="ECO:0000256" key="2">
    <source>
        <dbReference type="ARBA" id="ARBA00039140"/>
    </source>
</evidence>
<comment type="caution">
    <text evidence="7">The sequence shown here is derived from an EMBL/GenBank/DDBJ whole genome shotgun (WGS) entry which is preliminary data.</text>
</comment>
<dbReference type="Gene3D" id="3.40.50.180">
    <property type="entry name" value="Methylesterase CheB, C-terminal domain"/>
    <property type="match status" value="1"/>
</dbReference>
<evidence type="ECO:0000313" key="8">
    <source>
        <dbReference type="Proteomes" id="UP000616201"/>
    </source>
</evidence>
<dbReference type="SUPFAM" id="SSF52738">
    <property type="entry name" value="Methylesterase CheB, C-terminal domain"/>
    <property type="match status" value="1"/>
</dbReference>
<dbReference type="Pfam" id="PF01339">
    <property type="entry name" value="CheB_methylest"/>
    <property type="match status" value="1"/>
</dbReference>
<feature type="active site" evidence="4">
    <location>
        <position position="134"/>
    </location>
</feature>
<dbReference type="GO" id="GO:0008984">
    <property type="term" value="F:protein-glutamate methylesterase activity"/>
    <property type="evidence" value="ECO:0007669"/>
    <property type="project" value="UniProtKB-EC"/>
</dbReference>
<keyword evidence="4" id="KW-0145">Chemotaxis</keyword>
<sequence length="189" mass="20768">MLGAAENVILIGGSAGSYDLIIQILKALPAYFTCAIIVVIHRNSKYETQIESSLSSQLEKNIESAQDKGRIKQNWIYFAPPGYHLLIEPNKTFSLDQSEPIQFSRPSIDVTFESVADVYGDKASAFLLSGANQDGSNGIAHVLRNGGQAFVQNPAESKMDVMTKYAISQNENALICDNKKIIQYFSTIN</sequence>
<dbReference type="Proteomes" id="UP000616201">
    <property type="component" value="Unassembled WGS sequence"/>
</dbReference>
<dbReference type="RefSeq" id="WP_196935233.1">
    <property type="nucleotide sequence ID" value="NZ_MU158698.1"/>
</dbReference>
<feature type="transmembrane region" description="Helical" evidence="5">
    <location>
        <begin position="20"/>
        <end position="40"/>
    </location>
</feature>
<keyword evidence="5" id="KW-0472">Membrane</keyword>
<dbReference type="AlphaFoldDB" id="A0A928UZ79"/>
<organism evidence="7 8">
    <name type="scientific">Sphingobacterium hungaricum</name>
    <dbReference type="NCBI Taxonomy" id="2082723"/>
    <lineage>
        <taxon>Bacteria</taxon>
        <taxon>Pseudomonadati</taxon>
        <taxon>Bacteroidota</taxon>
        <taxon>Sphingobacteriia</taxon>
        <taxon>Sphingobacteriales</taxon>
        <taxon>Sphingobacteriaceae</taxon>
        <taxon>Sphingobacterium</taxon>
    </lineage>
</organism>
<dbReference type="PANTHER" id="PTHR42872">
    <property type="entry name" value="PROTEIN-GLUTAMATE METHYLESTERASE/PROTEIN-GLUTAMINE GLUTAMINASE"/>
    <property type="match status" value="1"/>
</dbReference>
<accession>A0A928UZ79</accession>
<evidence type="ECO:0000256" key="3">
    <source>
        <dbReference type="ARBA" id="ARBA00048267"/>
    </source>
</evidence>
<dbReference type="InterPro" id="IPR000673">
    <property type="entry name" value="Sig_transdc_resp-reg_Me-estase"/>
</dbReference>
<name>A0A928UZ79_9SPHI</name>
<feature type="active site" evidence="4">
    <location>
        <position position="14"/>
    </location>
</feature>
<dbReference type="GO" id="GO:0005737">
    <property type="term" value="C:cytoplasm"/>
    <property type="evidence" value="ECO:0007669"/>
    <property type="project" value="InterPro"/>
</dbReference>
<keyword evidence="1 4" id="KW-0378">Hydrolase</keyword>
<dbReference type="GO" id="GO:0000156">
    <property type="term" value="F:phosphorelay response regulator activity"/>
    <property type="evidence" value="ECO:0007669"/>
    <property type="project" value="InterPro"/>
</dbReference>
<dbReference type="PROSITE" id="PS50122">
    <property type="entry name" value="CHEB"/>
    <property type="match status" value="1"/>
</dbReference>
<keyword evidence="5" id="KW-1133">Transmembrane helix</keyword>
<protein>
    <recommendedName>
        <fullName evidence="2">protein-glutamate methylesterase</fullName>
        <ecNumber evidence="2">3.1.1.61</ecNumber>
    </recommendedName>
</protein>
<evidence type="ECO:0000256" key="5">
    <source>
        <dbReference type="SAM" id="Phobius"/>
    </source>
</evidence>
<dbReference type="GO" id="GO:0006935">
    <property type="term" value="P:chemotaxis"/>
    <property type="evidence" value="ECO:0007669"/>
    <property type="project" value="UniProtKB-UniRule"/>
</dbReference>
<dbReference type="EMBL" id="PRDK01000004">
    <property type="protein sequence ID" value="MBE8713284.1"/>
    <property type="molecule type" value="Genomic_DNA"/>
</dbReference>
<dbReference type="CDD" id="cd16433">
    <property type="entry name" value="CheB"/>
    <property type="match status" value="1"/>
</dbReference>
<keyword evidence="8" id="KW-1185">Reference proteome</keyword>
<proteinExistence type="predicted"/>
<feature type="active site" evidence="4">
    <location>
        <position position="41"/>
    </location>
</feature>
<comment type="catalytic activity">
    <reaction evidence="3">
        <text>[protein]-L-glutamate 5-O-methyl ester + H2O = L-glutamyl-[protein] + methanol + H(+)</text>
        <dbReference type="Rhea" id="RHEA:23236"/>
        <dbReference type="Rhea" id="RHEA-COMP:10208"/>
        <dbReference type="Rhea" id="RHEA-COMP:10311"/>
        <dbReference type="ChEBI" id="CHEBI:15377"/>
        <dbReference type="ChEBI" id="CHEBI:15378"/>
        <dbReference type="ChEBI" id="CHEBI:17790"/>
        <dbReference type="ChEBI" id="CHEBI:29973"/>
        <dbReference type="ChEBI" id="CHEBI:82795"/>
        <dbReference type="EC" id="3.1.1.61"/>
    </reaction>
</comment>
<evidence type="ECO:0000256" key="4">
    <source>
        <dbReference type="PROSITE-ProRule" id="PRU00050"/>
    </source>
</evidence>
<dbReference type="PANTHER" id="PTHR42872:SF6">
    <property type="entry name" value="PROTEIN-GLUTAMATE METHYLESTERASE_PROTEIN-GLUTAMINE GLUTAMINASE"/>
    <property type="match status" value="1"/>
</dbReference>